<protein>
    <submittedName>
        <fullName evidence="1">Uncharacterized protein</fullName>
    </submittedName>
</protein>
<evidence type="ECO:0000313" key="1">
    <source>
        <dbReference type="EMBL" id="QCD86331.1"/>
    </source>
</evidence>
<gene>
    <name evidence="1" type="ORF">DEO72_LG3g852</name>
</gene>
<evidence type="ECO:0000313" key="2">
    <source>
        <dbReference type="Proteomes" id="UP000501690"/>
    </source>
</evidence>
<accession>A0A4D6LCL7</accession>
<sequence>MEQKITFRGLELCLRGGRMHYKLGGKEELTETLVELCVLEVRGRRGTISGKRQNERVRAGNEILGHLMDWP</sequence>
<keyword evidence="2" id="KW-1185">Reference proteome</keyword>
<dbReference type="AlphaFoldDB" id="A0A4D6LCL7"/>
<dbReference type="Proteomes" id="UP000501690">
    <property type="component" value="Linkage Group LG3"/>
</dbReference>
<reference evidence="1 2" key="1">
    <citation type="submission" date="2019-04" db="EMBL/GenBank/DDBJ databases">
        <title>An improved genome assembly and genetic linkage map for asparagus bean, Vigna unguiculata ssp. sesquipedialis.</title>
        <authorList>
            <person name="Xia Q."/>
            <person name="Zhang R."/>
            <person name="Dong Y."/>
        </authorList>
    </citation>
    <scope>NUCLEOTIDE SEQUENCE [LARGE SCALE GENOMIC DNA]</scope>
    <source>
        <tissue evidence="1">Leaf</tissue>
    </source>
</reference>
<proteinExistence type="predicted"/>
<dbReference type="EMBL" id="CP039347">
    <property type="protein sequence ID" value="QCD86331.1"/>
    <property type="molecule type" value="Genomic_DNA"/>
</dbReference>
<name>A0A4D6LCL7_VIGUN</name>
<organism evidence="1 2">
    <name type="scientific">Vigna unguiculata</name>
    <name type="common">Cowpea</name>
    <dbReference type="NCBI Taxonomy" id="3917"/>
    <lineage>
        <taxon>Eukaryota</taxon>
        <taxon>Viridiplantae</taxon>
        <taxon>Streptophyta</taxon>
        <taxon>Embryophyta</taxon>
        <taxon>Tracheophyta</taxon>
        <taxon>Spermatophyta</taxon>
        <taxon>Magnoliopsida</taxon>
        <taxon>eudicotyledons</taxon>
        <taxon>Gunneridae</taxon>
        <taxon>Pentapetalae</taxon>
        <taxon>rosids</taxon>
        <taxon>fabids</taxon>
        <taxon>Fabales</taxon>
        <taxon>Fabaceae</taxon>
        <taxon>Papilionoideae</taxon>
        <taxon>50 kb inversion clade</taxon>
        <taxon>NPAAA clade</taxon>
        <taxon>indigoferoid/millettioid clade</taxon>
        <taxon>Phaseoleae</taxon>
        <taxon>Vigna</taxon>
    </lineage>
</organism>